<dbReference type="PANTHER" id="PTHR12877">
    <property type="entry name" value="RHO GUANINE NUCLEOTIDE EXCHANGE FACTOR"/>
    <property type="match status" value="1"/>
</dbReference>
<dbReference type="Pfam" id="PF19057">
    <property type="entry name" value="PH_19"/>
    <property type="match status" value="1"/>
</dbReference>
<dbReference type="Pfam" id="PF19056">
    <property type="entry name" value="WD40_2"/>
    <property type="match status" value="1"/>
</dbReference>
<dbReference type="CDD" id="cd00160">
    <property type="entry name" value="RhoGEF"/>
    <property type="match status" value="1"/>
</dbReference>
<keyword evidence="5" id="KW-1185">Reference proteome</keyword>
<dbReference type="EMBL" id="CAWYQH010000108">
    <property type="protein sequence ID" value="CAK8688139.1"/>
    <property type="molecule type" value="Genomic_DNA"/>
</dbReference>
<protein>
    <recommendedName>
        <fullName evidence="3">DH domain-containing protein</fullName>
    </recommendedName>
</protein>
<name>A0ABP0GBW2_CLALP</name>
<feature type="region of interest" description="Disordered" evidence="2">
    <location>
        <begin position="1"/>
        <end position="69"/>
    </location>
</feature>
<dbReference type="SMART" id="SM00325">
    <property type="entry name" value="RhoGEF"/>
    <property type="match status" value="1"/>
</dbReference>
<feature type="compositionally biased region" description="Basic and acidic residues" evidence="2">
    <location>
        <begin position="463"/>
        <end position="478"/>
    </location>
</feature>
<dbReference type="InterPro" id="IPR000219">
    <property type="entry name" value="DH_dom"/>
</dbReference>
<dbReference type="PANTHER" id="PTHR12877:SF7">
    <property type="entry name" value="RHO GUANINE NUCLEOTIDE EXCHANGE FACTOR 10-LIKE PROTEIN"/>
    <property type="match status" value="1"/>
</dbReference>
<feature type="compositionally biased region" description="Polar residues" evidence="2">
    <location>
        <begin position="47"/>
        <end position="59"/>
    </location>
</feature>
<feature type="compositionally biased region" description="Basic and acidic residues" evidence="2">
    <location>
        <begin position="15"/>
        <end position="30"/>
    </location>
</feature>
<feature type="region of interest" description="Disordered" evidence="2">
    <location>
        <begin position="104"/>
        <end position="134"/>
    </location>
</feature>
<sequence length="1456" mass="163291">MSDFLKIFRRQRSVKQIERPNSPREEKSSNSDDQNANVCSKQHEPAEQTSGIDVNVTHNADNDEAFREPKGWRKSLRKLRWRKRDSSLSSVSYDNISKVGAESSCENVQPNKVHSSPTLNKRWSYSPDLSEENVPGARELRGSLQRKLSIKVEVDEDQCCDQHPTRRQSNRVSYMRRGTLSHRYKALEAAEESMESGTAGSNEMSVVDENGKEKLRSLSKPEIGNNLDLSENRDLSEMSRLSASQPIPRYENVEGNSLEKGSSSPGLVEWSEATQTIDSSLLSPPSDTQFSVAAQSESSIQQSTSARSLSMDTSDGVETPYDLDDINDVLGSLESRSHTLGTLHGQDTMYDTLDRDHKLKALTGSLMRGRAGTKFERDAEYALENVEYQRHQYEDAPVAHYYRQLNDSKRGNAYFSAGQNENGLTTADGGEGIYEDYEVPTPDDNSSWGSHEFDSTSEESDDNNEKSDKSQSRSEKVQKLKFWGRTSLKKKNSVSSSPKPVEYEQGSFVEFHIPPNRHPSPQLPPITPTGLSEGQVKRRRIVATIISSEKSYTDSLQRLESDYKQALLDHKPPIIGPDIVEKIFYKLSAILQCHRLFQIGLAMATASWDEQELIGGTFVASFSKSMVLECYGDFINNFTVAMDTVSKTCMRKPQFLAFLRERQSTSNDRLNLYGLMLKPVQRFPQFIMLVQDLLKHTPSGHADRLPLQLALTELETLAERLNQRKADNEDASDLRNLLENSNLKLTAQTKDGRARKLIKQGDVKECKHNEDGLLEKVKDCLLVLTNDMLICCSINNRRPQRGGSSTYKDMYKLKWRVALDVVEVTDGSPRPSHQAERETLHADYIKLQQIAKLIDRLQLAHEGMTPQVVQKCLGDLQTKIRQAEQLATQPEDASFTVRFPGNNRTETRTLVLTYNSHKDEWLEAISRTKLENAPSNIDAWFSSDSGESEASWKAPLFLRSLSAHMSYETLQVQCSYSFMPSSHVTLLWLSCAASTVLAVVSVYYITEDRVEKVHVMQVESSVQCMEHWNPFYDNYSVWLGMESGCLLEYSADGSYRKLSEVSMPTMSTVMIMKAHKNNLYVGLLDGTLAMYSRTPGASDLQHISSITVGTGPLVCLSPVADKLWGCSGNNVVTIDMETFQTESSRSLLLDGENLVVNLVTRVGSGLWVAFCDECNLNLYHLESLDRLQEINLSRVIRDFVLSLDAAEKISENCTITSMWSGHSQLFVGTSNGLLLAMPLPKLPGSLPKITGPSKVCRHSLRGPLTFLFAPELPPPLVGGKAPSNPNMYDGKFPPPLPRRDDLDETIVPEKEDLANDVTSEVRKTSVPSRPTSAVHLREVPPPPYVKHNVDPYSPRITTPPPRPSDLDFADPFSSSRSFSCDRLTENKSLYEHMELQSLESPRKDTFVHWSETTARHCPVVIACGEGYRRFSSKAGKSQSSNQTLSPTILCWKVMTS</sequence>
<accession>A0ABP0GBW2</accession>
<dbReference type="Gene3D" id="1.20.900.10">
    <property type="entry name" value="Dbl homology (DH) domain"/>
    <property type="match status" value="1"/>
</dbReference>
<dbReference type="SUPFAM" id="SSF69322">
    <property type="entry name" value="Tricorn protease domain 2"/>
    <property type="match status" value="1"/>
</dbReference>
<dbReference type="PROSITE" id="PS50010">
    <property type="entry name" value="DH_2"/>
    <property type="match status" value="1"/>
</dbReference>
<dbReference type="InterPro" id="IPR011993">
    <property type="entry name" value="PH-like_dom_sf"/>
</dbReference>
<keyword evidence="1" id="KW-0344">Guanine-nucleotide releasing factor</keyword>
<gene>
    <name evidence="4" type="ORF">CVLEPA_LOCUS20170</name>
</gene>
<evidence type="ECO:0000313" key="5">
    <source>
        <dbReference type="Proteomes" id="UP001642483"/>
    </source>
</evidence>
<feature type="compositionally biased region" description="Polar residues" evidence="2">
    <location>
        <begin position="31"/>
        <end position="40"/>
    </location>
</feature>
<evidence type="ECO:0000313" key="4">
    <source>
        <dbReference type="EMBL" id="CAK8688139.1"/>
    </source>
</evidence>
<feature type="compositionally biased region" description="Polar residues" evidence="2">
    <location>
        <begin position="279"/>
        <end position="313"/>
    </location>
</feature>
<dbReference type="InterPro" id="IPR039919">
    <property type="entry name" value="ARHGEF10/ARHGEF17"/>
</dbReference>
<dbReference type="SUPFAM" id="SSF48065">
    <property type="entry name" value="DBL homology domain (DH-domain)"/>
    <property type="match status" value="1"/>
</dbReference>
<dbReference type="Pfam" id="PF00621">
    <property type="entry name" value="RhoGEF"/>
    <property type="match status" value="1"/>
</dbReference>
<comment type="caution">
    <text evidence="4">The sequence shown here is derived from an EMBL/GenBank/DDBJ whole genome shotgun (WGS) entry which is preliminary data.</text>
</comment>
<feature type="region of interest" description="Disordered" evidence="2">
    <location>
        <begin position="413"/>
        <end position="478"/>
    </location>
</feature>
<feature type="compositionally biased region" description="Polar residues" evidence="2">
    <location>
        <begin position="195"/>
        <end position="204"/>
    </location>
</feature>
<dbReference type="SUPFAM" id="SSF50729">
    <property type="entry name" value="PH domain-like"/>
    <property type="match status" value="1"/>
</dbReference>
<evidence type="ECO:0000259" key="3">
    <source>
        <dbReference type="PROSITE" id="PS50010"/>
    </source>
</evidence>
<feature type="compositionally biased region" description="Basic and acidic residues" evidence="2">
    <location>
        <begin position="60"/>
        <end position="69"/>
    </location>
</feature>
<evidence type="ECO:0000256" key="2">
    <source>
        <dbReference type="SAM" id="MobiDB-lite"/>
    </source>
</evidence>
<reference evidence="4 5" key="1">
    <citation type="submission" date="2024-02" db="EMBL/GenBank/DDBJ databases">
        <authorList>
            <person name="Daric V."/>
            <person name="Darras S."/>
        </authorList>
    </citation>
    <scope>NUCLEOTIDE SEQUENCE [LARGE SCALE GENOMIC DNA]</scope>
</reference>
<dbReference type="Gene3D" id="2.30.29.30">
    <property type="entry name" value="Pleckstrin-homology domain (PH domain)/Phosphotyrosine-binding domain (PTB)"/>
    <property type="match status" value="1"/>
</dbReference>
<feature type="region of interest" description="Disordered" evidence="2">
    <location>
        <begin position="188"/>
        <end position="266"/>
    </location>
</feature>
<evidence type="ECO:0000256" key="1">
    <source>
        <dbReference type="ARBA" id="ARBA00022658"/>
    </source>
</evidence>
<feature type="domain" description="DH" evidence="3">
    <location>
        <begin position="537"/>
        <end position="724"/>
    </location>
</feature>
<feature type="compositionally biased region" description="Polar residues" evidence="2">
    <location>
        <begin position="104"/>
        <end position="123"/>
    </location>
</feature>
<dbReference type="Proteomes" id="UP001642483">
    <property type="component" value="Unassembled WGS sequence"/>
</dbReference>
<dbReference type="InterPro" id="IPR035899">
    <property type="entry name" value="DBL_dom_sf"/>
</dbReference>
<feature type="region of interest" description="Disordered" evidence="2">
    <location>
        <begin position="279"/>
        <end position="320"/>
    </location>
</feature>
<organism evidence="4 5">
    <name type="scientific">Clavelina lepadiformis</name>
    <name type="common">Light-bulb sea squirt</name>
    <name type="synonym">Ascidia lepadiformis</name>
    <dbReference type="NCBI Taxonomy" id="159417"/>
    <lineage>
        <taxon>Eukaryota</taxon>
        <taxon>Metazoa</taxon>
        <taxon>Chordata</taxon>
        <taxon>Tunicata</taxon>
        <taxon>Ascidiacea</taxon>
        <taxon>Aplousobranchia</taxon>
        <taxon>Clavelinidae</taxon>
        <taxon>Clavelina</taxon>
    </lineage>
</organism>
<proteinExistence type="predicted"/>
<feature type="region of interest" description="Disordered" evidence="2">
    <location>
        <begin position="1316"/>
        <end position="1363"/>
    </location>
</feature>